<keyword evidence="5" id="KW-1185">Reference proteome</keyword>
<evidence type="ECO:0000256" key="1">
    <source>
        <dbReference type="SAM" id="SignalP"/>
    </source>
</evidence>
<accession>A0A1I7SBS0</accession>
<evidence type="ECO:0000313" key="6">
    <source>
        <dbReference type="WBParaSite" id="BXY_1046900.1"/>
    </source>
</evidence>
<evidence type="ECO:0000313" key="2">
    <source>
        <dbReference type="EMBL" id="CAD5222798.1"/>
    </source>
</evidence>
<keyword evidence="1" id="KW-0732">Signal</keyword>
<dbReference type="Proteomes" id="UP000095284">
    <property type="component" value="Unplaced"/>
</dbReference>
<protein>
    <submittedName>
        <fullName evidence="2">(pine wood nematode) hypothetical protein</fullName>
    </submittedName>
</protein>
<gene>
    <name evidence="2" type="ORF">BXYJ_LOCUS7659</name>
</gene>
<dbReference type="AlphaFoldDB" id="A0A1I7SBS0"/>
<dbReference type="EMBL" id="CAJFCV020000003">
    <property type="protein sequence ID" value="CAG9111180.1"/>
    <property type="molecule type" value="Genomic_DNA"/>
</dbReference>
<feature type="signal peptide" evidence="1">
    <location>
        <begin position="1"/>
        <end position="21"/>
    </location>
</feature>
<evidence type="ECO:0000313" key="5">
    <source>
        <dbReference type="Proteomes" id="UP000659654"/>
    </source>
</evidence>
<dbReference type="WBParaSite" id="BXY_1046900.1">
    <property type="protein sequence ID" value="BXY_1046900.1"/>
    <property type="gene ID" value="BXY_1046900"/>
</dbReference>
<dbReference type="EMBL" id="CAJFDI010000003">
    <property type="protein sequence ID" value="CAD5222798.1"/>
    <property type="molecule type" value="Genomic_DNA"/>
</dbReference>
<evidence type="ECO:0000313" key="4">
    <source>
        <dbReference type="Proteomes" id="UP000095284"/>
    </source>
</evidence>
<dbReference type="OrthoDB" id="5793266at2759"/>
<reference evidence="3" key="2">
    <citation type="submission" date="2020-08" db="EMBL/GenBank/DDBJ databases">
        <authorList>
            <person name="Kikuchi T."/>
        </authorList>
    </citation>
    <scope>NUCLEOTIDE SEQUENCE</scope>
    <source>
        <strain evidence="2">Ka4C1</strain>
    </source>
</reference>
<feature type="chain" id="PRO_5036022122" evidence="1">
    <location>
        <begin position="22"/>
        <end position="114"/>
    </location>
</feature>
<proteinExistence type="predicted"/>
<evidence type="ECO:0000313" key="3">
    <source>
        <dbReference type="EMBL" id="CAG9111180.1"/>
    </source>
</evidence>
<sequence length="114" mass="12854">MMISAYLLGWLLAFIGVFTQAADLRQNYPTYTDAVFGEQPADPSFLSRSPYSTLYYANDNPQAQAPAQLLGAEAAIPGQKRAYMRLGKRAYMRLGKRADQLQEMMEKRARLRLG</sequence>
<dbReference type="Proteomes" id="UP000582659">
    <property type="component" value="Unassembled WGS sequence"/>
</dbReference>
<organism evidence="4 6">
    <name type="scientific">Bursaphelenchus xylophilus</name>
    <name type="common">Pinewood nematode worm</name>
    <name type="synonym">Aphelenchoides xylophilus</name>
    <dbReference type="NCBI Taxonomy" id="6326"/>
    <lineage>
        <taxon>Eukaryota</taxon>
        <taxon>Metazoa</taxon>
        <taxon>Ecdysozoa</taxon>
        <taxon>Nematoda</taxon>
        <taxon>Chromadorea</taxon>
        <taxon>Rhabditida</taxon>
        <taxon>Tylenchina</taxon>
        <taxon>Tylenchomorpha</taxon>
        <taxon>Aphelenchoidea</taxon>
        <taxon>Aphelenchoididae</taxon>
        <taxon>Bursaphelenchus</taxon>
    </lineage>
</organism>
<reference evidence="6" key="1">
    <citation type="submission" date="2016-11" db="UniProtKB">
        <authorList>
            <consortium name="WormBaseParasite"/>
        </authorList>
    </citation>
    <scope>IDENTIFICATION</scope>
</reference>
<name>A0A1I7SBS0_BURXY</name>
<dbReference type="Proteomes" id="UP000659654">
    <property type="component" value="Unassembled WGS sequence"/>
</dbReference>